<organism evidence="1">
    <name type="scientific">marine sediment metagenome</name>
    <dbReference type="NCBI Taxonomy" id="412755"/>
    <lineage>
        <taxon>unclassified sequences</taxon>
        <taxon>metagenomes</taxon>
        <taxon>ecological metagenomes</taxon>
    </lineage>
</organism>
<protein>
    <submittedName>
        <fullName evidence="1">Uncharacterized protein</fullName>
    </submittedName>
</protein>
<accession>A0A0F9LQA8</accession>
<dbReference type="EMBL" id="LAZR01005769">
    <property type="protein sequence ID" value="KKM97264.1"/>
    <property type="molecule type" value="Genomic_DNA"/>
</dbReference>
<dbReference type="AlphaFoldDB" id="A0A0F9LQA8"/>
<sequence>MALRLSEFEQKEPIYLENGRKLLKWLDLYKYFSPKRILVSTNERELFVIKLFTNDYIYSIRVTPTYLGCQATTRKPRPGEEWNRGSDLPDGKFGWEVLQKILGAIVFYEAKDIVEPREPTPGVEKEIEFPSTSNVLNLS</sequence>
<proteinExistence type="predicted"/>
<gene>
    <name evidence="1" type="ORF">LCGC14_1169880</name>
</gene>
<reference evidence="1" key="1">
    <citation type="journal article" date="2015" name="Nature">
        <title>Complex archaea that bridge the gap between prokaryotes and eukaryotes.</title>
        <authorList>
            <person name="Spang A."/>
            <person name="Saw J.H."/>
            <person name="Jorgensen S.L."/>
            <person name="Zaremba-Niedzwiedzka K."/>
            <person name="Martijn J."/>
            <person name="Lind A.E."/>
            <person name="van Eijk R."/>
            <person name="Schleper C."/>
            <person name="Guy L."/>
            <person name="Ettema T.J."/>
        </authorList>
    </citation>
    <scope>NUCLEOTIDE SEQUENCE</scope>
</reference>
<name>A0A0F9LQA8_9ZZZZ</name>
<comment type="caution">
    <text evidence="1">The sequence shown here is derived from an EMBL/GenBank/DDBJ whole genome shotgun (WGS) entry which is preliminary data.</text>
</comment>
<evidence type="ECO:0000313" key="1">
    <source>
        <dbReference type="EMBL" id="KKM97264.1"/>
    </source>
</evidence>